<evidence type="ECO:0000256" key="5">
    <source>
        <dbReference type="ARBA" id="ARBA00035431"/>
    </source>
</evidence>
<keyword evidence="7" id="KW-0934">Plastid</keyword>
<feature type="compositionally biased region" description="Basic residues" evidence="6">
    <location>
        <begin position="7"/>
        <end position="22"/>
    </location>
</feature>
<evidence type="ECO:0000256" key="4">
    <source>
        <dbReference type="ARBA" id="ARBA00035280"/>
    </source>
</evidence>
<dbReference type="EMBL" id="MK814651">
    <property type="protein sequence ID" value="QCI06268.1"/>
    <property type="molecule type" value="Genomic_DNA"/>
</dbReference>
<keyword evidence="2 7" id="KW-0689">Ribosomal protein</keyword>
<reference evidence="7" key="2">
    <citation type="submission" date="2019-04" db="EMBL/GenBank/DDBJ databases">
        <authorList>
            <person name="Pasella M."/>
        </authorList>
    </citation>
    <scope>NUCLEOTIDE SEQUENCE</scope>
    <source>
        <strain evidence="7">VRM320</strain>
    </source>
</reference>
<name>A0A4D6WUR7_9FLOR</name>
<evidence type="ECO:0000256" key="6">
    <source>
        <dbReference type="SAM" id="MobiDB-lite"/>
    </source>
</evidence>
<evidence type="ECO:0000256" key="1">
    <source>
        <dbReference type="ARBA" id="ARBA00008560"/>
    </source>
</evidence>
<dbReference type="AlphaFoldDB" id="A0A4D6WUR7"/>
<accession>A0A4D6WUR7</accession>
<evidence type="ECO:0000313" key="7">
    <source>
        <dbReference type="EMBL" id="QCI06268.1"/>
    </source>
</evidence>
<comment type="similarity">
    <text evidence="1">Belongs to the bacterial ribosomal protein bL32 family.</text>
</comment>
<dbReference type="GO" id="GO:0003735">
    <property type="term" value="F:structural constituent of ribosome"/>
    <property type="evidence" value="ECO:0007669"/>
    <property type="project" value="InterPro"/>
</dbReference>
<feature type="region of interest" description="Disordered" evidence="6">
    <location>
        <begin position="1"/>
        <end position="22"/>
    </location>
</feature>
<gene>
    <name evidence="7" type="primary">rpl32</name>
</gene>
<evidence type="ECO:0000256" key="3">
    <source>
        <dbReference type="ARBA" id="ARBA00023274"/>
    </source>
</evidence>
<proteinExistence type="inferred from homology"/>
<keyword evidence="3" id="KW-0687">Ribonucleoprotein</keyword>
<dbReference type="PANTHER" id="PTHR36083:SF1">
    <property type="entry name" value="LARGE RIBOSOMAL SUBUNIT PROTEIN BL32C"/>
    <property type="match status" value="1"/>
</dbReference>
<protein>
    <recommendedName>
        <fullName evidence="4">Large ribosomal subunit protein bL32c</fullName>
    </recommendedName>
    <alternativeName>
        <fullName evidence="5">50S ribosomal protein L32, chloroplastic</fullName>
    </alternativeName>
</protein>
<dbReference type="HAMAP" id="MF_00340">
    <property type="entry name" value="Ribosomal_bL32"/>
    <property type="match status" value="1"/>
</dbReference>
<sequence>MAVPKQRTSKSKSKSRKAKWKRQAYFKSQKAISLAKSLLTQKSNSFIYLGSATDTNITQ</sequence>
<dbReference type="PANTHER" id="PTHR36083">
    <property type="entry name" value="50S RIBOSOMAL PROTEIN L32, CHLOROPLASTIC"/>
    <property type="match status" value="1"/>
</dbReference>
<evidence type="ECO:0000256" key="2">
    <source>
        <dbReference type="ARBA" id="ARBA00022980"/>
    </source>
</evidence>
<organism evidence="7">
    <name type="scientific">Dicranema revolutum</name>
    <dbReference type="NCBI Taxonomy" id="239144"/>
    <lineage>
        <taxon>Eukaryota</taxon>
        <taxon>Rhodophyta</taxon>
        <taxon>Florideophyceae</taxon>
        <taxon>Rhodymeniophycidae</taxon>
        <taxon>Gigartinales</taxon>
        <taxon>Dicranemataceae</taxon>
        <taxon>Dicranema</taxon>
    </lineage>
</organism>
<reference evidence="7" key="1">
    <citation type="journal article" date="2019" name="Mol. Phylogenet. Evol.">
        <title>Morphological evolution and classification of the red algal order Ceramiales inferred using plastid phylogenomics.</title>
        <authorList>
            <person name="Diaz-Tapia P."/>
            <person name="Pasella M.M."/>
            <person name="Verbruggen H."/>
            <person name="Maggs C.A."/>
        </authorList>
    </citation>
    <scope>NUCLEOTIDE SEQUENCE</scope>
    <source>
        <strain evidence="7">VRM320</strain>
    </source>
</reference>
<dbReference type="InterPro" id="IPR044958">
    <property type="entry name" value="Ribosomal_bL32_plant/cyanobact"/>
</dbReference>
<geneLocation type="plastid" evidence="7"/>
<dbReference type="GO" id="GO:0006412">
    <property type="term" value="P:translation"/>
    <property type="evidence" value="ECO:0007669"/>
    <property type="project" value="InterPro"/>
</dbReference>
<dbReference type="GO" id="GO:0015934">
    <property type="term" value="C:large ribosomal subunit"/>
    <property type="evidence" value="ECO:0007669"/>
    <property type="project" value="InterPro"/>
</dbReference>
<dbReference type="InterPro" id="IPR002677">
    <property type="entry name" value="Ribosomal_bL32"/>
</dbReference>